<reference evidence="3" key="1">
    <citation type="submission" date="2016-10" db="EMBL/GenBank/DDBJ databases">
        <authorList>
            <person name="Varghese N."/>
        </authorList>
    </citation>
    <scope>NUCLEOTIDE SEQUENCE [LARGE SCALE GENOMIC DNA]</scope>
    <source>
        <strain evidence="3">DSM 20639</strain>
    </source>
</reference>
<reference evidence="1" key="3">
    <citation type="submission" date="2023-10" db="EMBL/GenBank/DDBJ databases">
        <title>Whole Genome based description of the genera Actinobaculum and Actinotignum reveals a complex phylogenetic relationship within the species included in the genus Actinotignum.</title>
        <authorList>
            <person name="Jensen C.S."/>
            <person name="Dargis R."/>
            <person name="Kemp M."/>
            <person name="Christensen J.J."/>
        </authorList>
    </citation>
    <scope>NUCLEOTIDE SEQUENCE</scope>
    <source>
        <strain evidence="1">Actinobaculum_suis_CCUG19206T</strain>
    </source>
</reference>
<protein>
    <submittedName>
        <fullName evidence="1">Glycoside hydrolase family 99-like domain-containing protein</fullName>
    </submittedName>
    <submittedName>
        <fullName evidence="2">Rhamnan synthesis protein F</fullName>
    </submittedName>
</protein>
<keyword evidence="1" id="KW-0378">Hydrolase</keyword>
<gene>
    <name evidence="1" type="ORF">R6G71_05590</name>
    <name evidence="2" type="ORF">SAMN05421878_1126</name>
</gene>
<dbReference type="InterPro" id="IPR032719">
    <property type="entry name" value="WbsX"/>
</dbReference>
<dbReference type="PANTHER" id="PTHR41244:SF1">
    <property type="entry name" value="GLYCOSYLTRANSFERASE"/>
    <property type="match status" value="1"/>
</dbReference>
<dbReference type="CDD" id="cd11579">
    <property type="entry name" value="Glyco_tran_WbsX"/>
    <property type="match status" value="1"/>
</dbReference>
<evidence type="ECO:0000313" key="2">
    <source>
        <dbReference type="EMBL" id="SDE52560.1"/>
    </source>
</evidence>
<dbReference type="Pfam" id="PF14307">
    <property type="entry name" value="Glyco_tran_WbsX"/>
    <property type="match status" value="1"/>
</dbReference>
<dbReference type="RefSeq" id="WP_083330143.1">
    <property type="nucleotide sequence ID" value="NZ_FNAU01000012.1"/>
</dbReference>
<evidence type="ECO:0000313" key="3">
    <source>
        <dbReference type="Proteomes" id="UP000182744"/>
    </source>
</evidence>
<dbReference type="InterPro" id="IPR007739">
    <property type="entry name" value="RgpF"/>
</dbReference>
<proteinExistence type="predicted"/>
<keyword evidence="3" id="KW-1185">Reference proteome</keyword>
<dbReference type="GO" id="GO:0016787">
    <property type="term" value="F:hydrolase activity"/>
    <property type="evidence" value="ECO:0007669"/>
    <property type="project" value="UniProtKB-KW"/>
</dbReference>
<dbReference type="Proteomes" id="UP000182744">
    <property type="component" value="Unassembled WGS sequence"/>
</dbReference>
<dbReference type="Gene3D" id="3.20.20.80">
    <property type="entry name" value="Glycosidases"/>
    <property type="match status" value="1"/>
</dbReference>
<dbReference type="Proteomes" id="UP001273799">
    <property type="component" value="Unassembled WGS sequence"/>
</dbReference>
<accession>A0A1G7DN47</accession>
<sequence length="699" mass="79504">MKDRRKNAIERRLSYTVARARNAGANLLRWGSIHGLRTEHPADFVEYVARQGGRQNPGFPEQWRLDPQFEIANPARVAVVLHCYYPDLLPELFAHLVHIPVEFDLFITNASGQELDIPAQISQQHCHTLVVEVENHGRDIYPLVQLVNSGVLNPYELVLKMHTKKSAWRETHATLEGSGQVWKDQFLTDLVGSEETVRGILNAFAADTSLGTVTARDSIVGSEYWGGDQRLVEQLLCRIELRIDPDKLRFASGSMYWTRGFILQGLRAFNLQRLDFDEEAGQIDGTTAHAVERILGIVTEEAGLTLAETPQLLEVSATDTETGKETDHAATPADNGWQRYARDASRQARARVIPFYLPQFHDSPHNNRWWGKGFTEWTNVTSAVPAYGGHYQPKIPTELGFYDLARDSVRQAQQELASAHGIAGFMYYYYWFSGERLLNLPIEKLHASDIQTPYCIMWANENWTRRWDGRSQDVLIGQDYDRVPAEDFIDDIMEFLADPRYMRYKDKPIIAVYRPGQMHNFPEVVAEWRRRARAAGVGELYVLAVAVAKDFDSLEGTVEENGLDGTLQFPPHNLPWVAGPAAEVGLDSRWRGNFMSYQGSLEASIAQAPELEDHDYPGAMVTFDNTARRQWRADTWYGSNPYSFRRWVGALMDTLAAREPADRMLFINAWNEWAEGAVLEPTTRFGRTYLLALRDAIYS</sequence>
<dbReference type="EMBL" id="FNAU01000012">
    <property type="protein sequence ID" value="SDE52560.1"/>
    <property type="molecule type" value="Genomic_DNA"/>
</dbReference>
<reference evidence="2" key="2">
    <citation type="submission" date="2016-10" db="EMBL/GenBank/DDBJ databases">
        <authorList>
            <person name="de Groot N.N."/>
        </authorList>
    </citation>
    <scope>NUCLEOTIDE SEQUENCE [LARGE SCALE GENOMIC DNA]</scope>
    <source>
        <strain evidence="2">DSM 20639</strain>
    </source>
</reference>
<dbReference type="AlphaFoldDB" id="A0A1G7DN47"/>
<organism evidence="2 3">
    <name type="scientific">Actinobaculum suis</name>
    <dbReference type="NCBI Taxonomy" id="1657"/>
    <lineage>
        <taxon>Bacteria</taxon>
        <taxon>Bacillati</taxon>
        <taxon>Actinomycetota</taxon>
        <taxon>Actinomycetes</taxon>
        <taxon>Actinomycetales</taxon>
        <taxon>Actinomycetaceae</taxon>
        <taxon>Actinobaculum</taxon>
    </lineage>
</organism>
<dbReference type="EMBL" id="JAWNFU010000003">
    <property type="protein sequence ID" value="MDY5153519.1"/>
    <property type="molecule type" value="Genomic_DNA"/>
</dbReference>
<dbReference type="Pfam" id="PF05045">
    <property type="entry name" value="RgpF"/>
    <property type="match status" value="1"/>
</dbReference>
<name>A0A1G7DN47_9ACTO</name>
<evidence type="ECO:0000313" key="1">
    <source>
        <dbReference type="EMBL" id="MDY5153519.1"/>
    </source>
</evidence>
<dbReference type="PANTHER" id="PTHR41244">
    <property type="entry name" value="RHAMNAN SYNTHESIS F"/>
    <property type="match status" value="1"/>
</dbReference>